<name>A0AAV7K4X0_9METZ</name>
<dbReference type="SUPFAM" id="SSF53254">
    <property type="entry name" value="Phosphoglycerate mutase-like"/>
    <property type="match status" value="1"/>
</dbReference>
<dbReference type="SUPFAM" id="SSF50044">
    <property type="entry name" value="SH3-domain"/>
    <property type="match status" value="1"/>
</dbReference>
<dbReference type="InterPro" id="IPR013078">
    <property type="entry name" value="His_Pase_superF_clade-1"/>
</dbReference>
<dbReference type="InterPro" id="IPR051710">
    <property type="entry name" value="Phosphatase_SH3-domain"/>
</dbReference>
<dbReference type="InterPro" id="IPR001452">
    <property type="entry name" value="SH3_domain"/>
</dbReference>
<dbReference type="Proteomes" id="UP001165289">
    <property type="component" value="Unassembled WGS sequence"/>
</dbReference>
<feature type="region of interest" description="Disordered" evidence="3">
    <location>
        <begin position="99"/>
        <end position="119"/>
    </location>
</feature>
<dbReference type="PANTHER" id="PTHR16469">
    <property type="entry name" value="UBIQUITIN-ASSOCIATED AND SH3 DOMAIN-CONTAINING BA-RELATED"/>
    <property type="match status" value="1"/>
</dbReference>
<keyword evidence="1 2" id="KW-0728">SH3 domain</keyword>
<protein>
    <submittedName>
        <fullName evidence="5">Ubiquitin-associated and SH3 domain-containing protein B-like</fullName>
    </submittedName>
</protein>
<dbReference type="AlphaFoldDB" id="A0AAV7K4X0"/>
<accession>A0AAV7K4X0</accession>
<dbReference type="InterPro" id="IPR036028">
    <property type="entry name" value="SH3-like_dom_sf"/>
</dbReference>
<dbReference type="PANTHER" id="PTHR16469:SF27">
    <property type="entry name" value="UBIQUITIN-ASSOCIATED AND SH3 DOMAIN-CONTAINING BA-RELATED"/>
    <property type="match status" value="1"/>
</dbReference>
<dbReference type="Pfam" id="PF00300">
    <property type="entry name" value="His_Phos_1"/>
    <property type="match status" value="1"/>
</dbReference>
<sequence>MTELDLQRGTSKGWFYGTSWQRGLTGLFPGNYVEVAPESDCWVLHRTCYLYNKNEVVPQFRKTLKKKQAHEYEEAQTAYQSDDLLAKSHVYSKVKRVDKPHVKTQQSVPSPVPKPQGPNRIFIFRHAERVDATFGQNWIRCSFDKEGNYERKNLNMPISLPKREGGPEKYNKDSPITMMGQFQSRITGEGMRDEGVRITHAFSSPSLRCVQTAQHILEGIGAERSVGINVEPGLFEWMAWARGKIPDWMKPEDLLISGLNVDRSYKYIEHPNNLSLEERADDYYRRSYDVIRKIIHYIPSNTASDVLILAHAGSLDALSRMLIGQLPRSAQELTQYTQQVPYAGCCMLEEAEGGWKLTPPPFNTLIHGPNKKFDWRDMML</sequence>
<dbReference type="Gene3D" id="3.40.50.1240">
    <property type="entry name" value="Phosphoglycerate mutase-like"/>
    <property type="match status" value="1"/>
</dbReference>
<evidence type="ECO:0000313" key="5">
    <source>
        <dbReference type="EMBL" id="KAI6655504.1"/>
    </source>
</evidence>
<dbReference type="CDD" id="cd07067">
    <property type="entry name" value="HP_PGM_like"/>
    <property type="match status" value="1"/>
</dbReference>
<evidence type="ECO:0000313" key="6">
    <source>
        <dbReference type="Proteomes" id="UP001165289"/>
    </source>
</evidence>
<dbReference type="EMBL" id="JAKMXF010000188">
    <property type="protein sequence ID" value="KAI6655504.1"/>
    <property type="molecule type" value="Genomic_DNA"/>
</dbReference>
<dbReference type="PROSITE" id="PS50002">
    <property type="entry name" value="SH3"/>
    <property type="match status" value="1"/>
</dbReference>
<evidence type="ECO:0000256" key="3">
    <source>
        <dbReference type="SAM" id="MobiDB-lite"/>
    </source>
</evidence>
<dbReference type="Gene3D" id="2.30.30.40">
    <property type="entry name" value="SH3 Domains"/>
    <property type="match status" value="1"/>
</dbReference>
<gene>
    <name evidence="5" type="ORF">LOD99_2003</name>
</gene>
<reference evidence="5 6" key="1">
    <citation type="journal article" date="2023" name="BMC Biol.">
        <title>The compact genome of the sponge Oopsacas minuta (Hexactinellida) is lacking key metazoan core genes.</title>
        <authorList>
            <person name="Santini S."/>
            <person name="Schenkelaars Q."/>
            <person name="Jourda C."/>
            <person name="Duchesne M."/>
            <person name="Belahbib H."/>
            <person name="Rocher C."/>
            <person name="Selva M."/>
            <person name="Riesgo A."/>
            <person name="Vervoort M."/>
            <person name="Leys S.P."/>
            <person name="Kodjabachian L."/>
            <person name="Le Bivic A."/>
            <person name="Borchiellini C."/>
            <person name="Claverie J.M."/>
            <person name="Renard E."/>
        </authorList>
    </citation>
    <scope>NUCLEOTIDE SEQUENCE [LARGE SCALE GENOMIC DNA]</scope>
    <source>
        <strain evidence="5">SPO-2</strain>
    </source>
</reference>
<evidence type="ECO:0000259" key="4">
    <source>
        <dbReference type="PROSITE" id="PS50002"/>
    </source>
</evidence>
<comment type="caution">
    <text evidence="5">The sequence shown here is derived from an EMBL/GenBank/DDBJ whole genome shotgun (WGS) entry which is preliminary data.</text>
</comment>
<feature type="domain" description="SH3" evidence="4">
    <location>
        <begin position="1"/>
        <end position="38"/>
    </location>
</feature>
<dbReference type="InterPro" id="IPR029033">
    <property type="entry name" value="His_PPase_superfam"/>
</dbReference>
<organism evidence="5 6">
    <name type="scientific">Oopsacas minuta</name>
    <dbReference type="NCBI Taxonomy" id="111878"/>
    <lineage>
        <taxon>Eukaryota</taxon>
        <taxon>Metazoa</taxon>
        <taxon>Porifera</taxon>
        <taxon>Hexactinellida</taxon>
        <taxon>Hexasterophora</taxon>
        <taxon>Lyssacinosida</taxon>
        <taxon>Leucopsacidae</taxon>
        <taxon>Oopsacas</taxon>
    </lineage>
</organism>
<keyword evidence="6" id="KW-1185">Reference proteome</keyword>
<proteinExistence type="predicted"/>
<evidence type="ECO:0000256" key="2">
    <source>
        <dbReference type="PROSITE-ProRule" id="PRU00192"/>
    </source>
</evidence>
<evidence type="ECO:0000256" key="1">
    <source>
        <dbReference type="ARBA" id="ARBA00022443"/>
    </source>
</evidence>